<dbReference type="PANTHER" id="PTHR10963">
    <property type="entry name" value="GLYCOSYL HYDROLASE-RELATED"/>
    <property type="match status" value="1"/>
</dbReference>
<feature type="chain" id="PRO_5020326327" description="GH16 domain-containing protein" evidence="2">
    <location>
        <begin position="20"/>
        <end position="389"/>
    </location>
</feature>
<sequence length="389" mass="40099">MKATLSFATLLGLAPAVFAANFTLLQDYSGSKFFDRWTFIDNFDNTTNGDIQYISPSTNSNASQLAFVNGAGNAIIKVDNTSFVPYNEKRDSIRIESQDFYEVGSVWVFDAIHLPYGCSVWPSFWSKGFDWPRQGEIDIVEGINLMSANQMALHTFAGCTASGGSGAMTGALGDTNCNSTTGSGCTVGEKTGNSFGQGFAAGGGGVWATQFDTSGIYIWYWPRANVPASVSTATDSIDISAWGTPSAAFPAAGCNIPEFFGPQQFVLDITLCGDWAGVPSLYQPTCGGDGSAQGCYVNSVINAGSPNMDNAYFEIRSIKTYGVNSSVVATGTNAASPNPTSNGGGGGSSSNSSGGGQSGGAEGIMGLTRNAVVGVIVAGAAAVFGGLAL</sequence>
<dbReference type="Pfam" id="PF26113">
    <property type="entry name" value="GH16_XgeA"/>
    <property type="match status" value="1"/>
</dbReference>
<dbReference type="GO" id="GO:0004553">
    <property type="term" value="F:hydrolase activity, hydrolyzing O-glycosyl compounds"/>
    <property type="evidence" value="ECO:0007669"/>
    <property type="project" value="InterPro"/>
</dbReference>
<evidence type="ECO:0000313" key="5">
    <source>
        <dbReference type="Proteomes" id="UP000292702"/>
    </source>
</evidence>
<comment type="caution">
    <text evidence="4">The sequence shown here is derived from an EMBL/GenBank/DDBJ whole genome shotgun (WGS) entry which is preliminary data.</text>
</comment>
<dbReference type="EMBL" id="RWJN01000569">
    <property type="protein sequence ID" value="TCD60606.1"/>
    <property type="molecule type" value="Genomic_DNA"/>
</dbReference>
<evidence type="ECO:0000256" key="1">
    <source>
        <dbReference type="SAM" id="MobiDB-lite"/>
    </source>
</evidence>
<dbReference type="InterPro" id="IPR050546">
    <property type="entry name" value="Glycosyl_Hydrlase_16"/>
</dbReference>
<dbReference type="OrthoDB" id="192832at2759"/>
<dbReference type="PROSITE" id="PS51762">
    <property type="entry name" value="GH16_2"/>
    <property type="match status" value="1"/>
</dbReference>
<keyword evidence="5" id="KW-1185">Reference proteome</keyword>
<reference evidence="4 5" key="1">
    <citation type="submission" date="2018-11" db="EMBL/GenBank/DDBJ databases">
        <title>Genome assembly of Steccherinum ochraceum LE-BIN_3174, the white-rot fungus of the Steccherinaceae family (The Residual Polyporoid clade, Polyporales, Basidiomycota).</title>
        <authorList>
            <person name="Fedorova T.V."/>
            <person name="Glazunova O.A."/>
            <person name="Landesman E.O."/>
            <person name="Moiseenko K.V."/>
            <person name="Psurtseva N.V."/>
            <person name="Savinova O.S."/>
            <person name="Shakhova N.V."/>
            <person name="Tyazhelova T.V."/>
            <person name="Vasina D.V."/>
        </authorList>
    </citation>
    <scope>NUCLEOTIDE SEQUENCE [LARGE SCALE GENOMIC DNA]</scope>
    <source>
        <strain evidence="4 5">LE-BIN_3174</strain>
    </source>
</reference>
<dbReference type="AlphaFoldDB" id="A0A4R0R3H4"/>
<protein>
    <recommendedName>
        <fullName evidence="3">GH16 domain-containing protein</fullName>
    </recommendedName>
</protein>
<evidence type="ECO:0000259" key="3">
    <source>
        <dbReference type="PROSITE" id="PS51762"/>
    </source>
</evidence>
<proteinExistence type="predicted"/>
<dbReference type="FunFam" id="2.60.120.200:FF:000179">
    <property type="entry name" value="Unplaced genomic scaffold supercont1.19, whole genome shotgun sequence"/>
    <property type="match status" value="1"/>
</dbReference>
<name>A0A4R0R3H4_9APHY</name>
<keyword evidence="2" id="KW-0732">Signal</keyword>
<dbReference type="GO" id="GO:0009251">
    <property type="term" value="P:glucan catabolic process"/>
    <property type="evidence" value="ECO:0007669"/>
    <property type="project" value="TreeGrafter"/>
</dbReference>
<dbReference type="Gene3D" id="2.60.120.200">
    <property type="match status" value="1"/>
</dbReference>
<dbReference type="SUPFAM" id="SSF49899">
    <property type="entry name" value="Concanavalin A-like lectins/glucanases"/>
    <property type="match status" value="1"/>
</dbReference>
<gene>
    <name evidence="4" type="ORF">EIP91_009772</name>
</gene>
<dbReference type="InterPro" id="IPR013320">
    <property type="entry name" value="ConA-like_dom_sf"/>
</dbReference>
<feature type="compositionally biased region" description="Gly residues" evidence="1">
    <location>
        <begin position="342"/>
        <end position="360"/>
    </location>
</feature>
<accession>A0A4R0R3H4</accession>
<dbReference type="STRING" id="92696.A0A4R0R3H4"/>
<feature type="region of interest" description="Disordered" evidence="1">
    <location>
        <begin position="332"/>
        <end position="360"/>
    </location>
</feature>
<organism evidence="4 5">
    <name type="scientific">Steccherinum ochraceum</name>
    <dbReference type="NCBI Taxonomy" id="92696"/>
    <lineage>
        <taxon>Eukaryota</taxon>
        <taxon>Fungi</taxon>
        <taxon>Dikarya</taxon>
        <taxon>Basidiomycota</taxon>
        <taxon>Agaricomycotina</taxon>
        <taxon>Agaricomycetes</taxon>
        <taxon>Polyporales</taxon>
        <taxon>Steccherinaceae</taxon>
        <taxon>Steccherinum</taxon>
    </lineage>
</organism>
<dbReference type="PANTHER" id="PTHR10963:SF24">
    <property type="entry name" value="GLYCOSIDASE C21B10.07-RELATED"/>
    <property type="match status" value="1"/>
</dbReference>
<evidence type="ECO:0000256" key="2">
    <source>
        <dbReference type="SAM" id="SignalP"/>
    </source>
</evidence>
<dbReference type="Proteomes" id="UP000292702">
    <property type="component" value="Unassembled WGS sequence"/>
</dbReference>
<evidence type="ECO:0000313" key="4">
    <source>
        <dbReference type="EMBL" id="TCD60606.1"/>
    </source>
</evidence>
<dbReference type="InterPro" id="IPR000757">
    <property type="entry name" value="Beta-glucanase-like"/>
</dbReference>
<feature type="signal peptide" evidence="2">
    <location>
        <begin position="1"/>
        <end position="19"/>
    </location>
</feature>
<feature type="domain" description="GH16" evidence="3">
    <location>
        <begin position="26"/>
        <end position="284"/>
    </location>
</feature>